<evidence type="ECO:0000256" key="2">
    <source>
        <dbReference type="SAM" id="SignalP"/>
    </source>
</evidence>
<feature type="region of interest" description="Disordered" evidence="1">
    <location>
        <begin position="425"/>
        <end position="448"/>
    </location>
</feature>
<protein>
    <submittedName>
        <fullName evidence="3">T9SS type A sorting domain-containing protein</fullName>
    </submittedName>
</protein>
<evidence type="ECO:0000313" key="3">
    <source>
        <dbReference type="EMBL" id="HGY57101.1"/>
    </source>
</evidence>
<feature type="signal peptide" evidence="2">
    <location>
        <begin position="1"/>
        <end position="22"/>
    </location>
</feature>
<evidence type="ECO:0000256" key="1">
    <source>
        <dbReference type="SAM" id="MobiDB-lite"/>
    </source>
</evidence>
<dbReference type="EMBL" id="DRQG01000144">
    <property type="protein sequence ID" value="HGY57101.1"/>
    <property type="molecule type" value="Genomic_DNA"/>
</dbReference>
<name>A0A7V4U2X5_CALAY</name>
<comment type="caution">
    <text evidence="3">The sequence shown here is derived from an EMBL/GenBank/DDBJ whole genome shotgun (WGS) entry which is preliminary data.</text>
</comment>
<proteinExistence type="predicted"/>
<sequence>MFRFLCILFILLTLLPCRSSVAGAFKVQKKVTVTVNKTAAGSLQSLVNIGNFAYWLWNDGVSAHSPYTGGAGGYYPRGTSNVLYQDGLIWAGYVRDPDPSKPQLRAGGNHYTNGTISGWWGGDPYDERARIYRIRKDWQSLTYDDVAQDAAELFNISPPSAVSDQMIDQVITRYKEDWKNWPADLGAPYYDVNDNGIYDPVLDEAGLPIIARYDEEGNVIEGGDYPGIANADMVLWYVINDGNENRTRAFAGSPPIGLEIQITVWAYRHTKAAIGQSVFKKYKIINRSGYLIDSLYFGQWSDPDIGDYDNDLIGCDSVNQYMFAYNADMEDASFKEFGLPPPAVGYQLLQGPLVPSPGDTAVLDLKKLPDYKNLPMTSFGAYNRAFYPEPPVFGEYVWTRRWYNMLRGFLPYDDLDNPQPFTVETGPHSGKPTKFPLSGDPVTQNSQTADLDGYVHPAGDRRMIMCSGPIKMEPGAVQEMLVAVTGGLAGDNIQSIADMRGCAQAAAIAYKTLFKNPPLPPAPPNVKATPLDNKVVLDWGWDVSAVSETEKNTGYGYEFEGYNVYQLPKESSKLSDPGVVRIATFDKINGVRTIKSLNFDPQYGMVVELPVQYGTDAGLQRYFFVDKDYIHNLPLYRGSTYYFAISGYNYNRNFLRDRALESIPVVVEVTVQNPLPGYRYEGEPGEEIDVVHHGSSDGQAQVIVVDPSATTGHDYEIFFYTESDTNASGYRQTFWGLLDKTTGDTVARRRKQLPDLNTDDALTFDGLLVKVAGPSLTMKSFDLVANGNGPLDPAGSAGALWEGFPVPDPNYNVYPNMANGSFWMIHTWPNGNRASFSAFMERTFEYTGGYGNPDGTGIQHLIPRDFEIRFTGNGKAFDSWNTKTVIDVPFELWDIGDADDPDDDFQLVPYLYDYDRNGVFNLMYDASDPTAPPGWADHEVSIYPNDPWTDPFYWIHPVNNTPGSEGYRQMIEALQNDPSGAAPWYARAGDANGAYDGWAGMHRMVLVSWNAGDVTKAMSPSDYNAALPDEGAVFRLVTTKPNTPNDTFVFTAPVVRHSLDQARADVEQINVFPNPYYASNPQEKNHLERFVTFNHLPRKAVFRIFNLAGALVRKLEKDDESQFFRWNLQNGNGRLVASGVYIVHIDMPELGKQKVLKIFIVQGQQIIEYF</sequence>
<organism evidence="3">
    <name type="scientific">Caldithrix abyssi</name>
    <dbReference type="NCBI Taxonomy" id="187145"/>
    <lineage>
        <taxon>Bacteria</taxon>
        <taxon>Pseudomonadati</taxon>
        <taxon>Calditrichota</taxon>
        <taxon>Calditrichia</taxon>
        <taxon>Calditrichales</taxon>
        <taxon>Calditrichaceae</taxon>
        <taxon>Caldithrix</taxon>
    </lineage>
</organism>
<feature type="chain" id="PRO_5031079452" evidence="2">
    <location>
        <begin position="23"/>
        <end position="1170"/>
    </location>
</feature>
<dbReference type="Proteomes" id="UP000885779">
    <property type="component" value="Unassembled WGS sequence"/>
</dbReference>
<keyword evidence="2" id="KW-0732">Signal</keyword>
<reference evidence="3" key="1">
    <citation type="journal article" date="2020" name="mSystems">
        <title>Genome- and Community-Level Interaction Insights into Carbon Utilization and Element Cycling Functions of Hydrothermarchaeota in Hydrothermal Sediment.</title>
        <authorList>
            <person name="Zhou Z."/>
            <person name="Liu Y."/>
            <person name="Xu W."/>
            <person name="Pan J."/>
            <person name="Luo Z.H."/>
            <person name="Li M."/>
        </authorList>
    </citation>
    <scope>NUCLEOTIDE SEQUENCE [LARGE SCALE GENOMIC DNA]</scope>
    <source>
        <strain evidence="3">HyVt-577</strain>
    </source>
</reference>
<dbReference type="AlphaFoldDB" id="A0A7V4U2X5"/>
<dbReference type="Gene3D" id="2.60.40.4070">
    <property type="match status" value="1"/>
</dbReference>
<accession>A0A7V4U2X5</accession>
<gene>
    <name evidence="3" type="ORF">ENK44_15435</name>
</gene>